<keyword evidence="3" id="KW-1185">Reference proteome</keyword>
<organism evidence="2 3">
    <name type="scientific">Exophiala bonariae</name>
    <dbReference type="NCBI Taxonomy" id="1690606"/>
    <lineage>
        <taxon>Eukaryota</taxon>
        <taxon>Fungi</taxon>
        <taxon>Dikarya</taxon>
        <taxon>Ascomycota</taxon>
        <taxon>Pezizomycotina</taxon>
        <taxon>Eurotiomycetes</taxon>
        <taxon>Chaetothyriomycetidae</taxon>
        <taxon>Chaetothyriales</taxon>
        <taxon>Herpotrichiellaceae</taxon>
        <taxon>Exophiala</taxon>
    </lineage>
</organism>
<evidence type="ECO:0000256" key="1">
    <source>
        <dbReference type="SAM" id="MobiDB-lite"/>
    </source>
</evidence>
<dbReference type="GeneID" id="89974187"/>
<dbReference type="Proteomes" id="UP001358417">
    <property type="component" value="Unassembled WGS sequence"/>
</dbReference>
<evidence type="ECO:0000313" key="2">
    <source>
        <dbReference type="EMBL" id="KAK5048343.1"/>
    </source>
</evidence>
<dbReference type="AlphaFoldDB" id="A0AAV9N5H3"/>
<gene>
    <name evidence="2" type="ORF">LTR84_006013</name>
</gene>
<feature type="region of interest" description="Disordered" evidence="1">
    <location>
        <begin position="122"/>
        <end position="195"/>
    </location>
</feature>
<sequence>MFPLFEKKFYWVEKDSKGRMFLYRKKGESYTYVKKVAKTREKDDYKSTCDCSKYHDQAYRYKHKADDRKLQEHVHHHYFHDKSTLCTTSKPKPNPKKCTQCLDPDPVILGQTSVCHSWCRTRSPSSSSSPAPKGKCQASPSIRHLHGNGVRVERSKVERYRPEREGDFDDFHDKYKQTHKDATKNHEQPRGRARDRCLARDDTVDDEPDDESYHSDCSHVCTGVCTDVHAAAPTHDRPAPLRDHTRRDREYERVTWDQDMGAWVAKRKPTVRFE</sequence>
<proteinExistence type="predicted"/>
<feature type="compositionally biased region" description="Basic and acidic residues" evidence="1">
    <location>
        <begin position="151"/>
        <end position="195"/>
    </location>
</feature>
<protein>
    <submittedName>
        <fullName evidence="2">Uncharacterized protein</fullName>
    </submittedName>
</protein>
<comment type="caution">
    <text evidence="2">The sequence shown here is derived from an EMBL/GenBank/DDBJ whole genome shotgun (WGS) entry which is preliminary data.</text>
</comment>
<reference evidence="2 3" key="1">
    <citation type="submission" date="2023-08" db="EMBL/GenBank/DDBJ databases">
        <title>Black Yeasts Isolated from many extreme environments.</title>
        <authorList>
            <person name="Coleine C."/>
            <person name="Stajich J.E."/>
            <person name="Selbmann L."/>
        </authorList>
    </citation>
    <scope>NUCLEOTIDE SEQUENCE [LARGE SCALE GENOMIC DNA]</scope>
    <source>
        <strain evidence="2 3">CCFEE 5792</strain>
    </source>
</reference>
<accession>A0AAV9N5H3</accession>
<dbReference type="EMBL" id="JAVRRD010000022">
    <property type="protein sequence ID" value="KAK5048343.1"/>
    <property type="molecule type" value="Genomic_DNA"/>
</dbReference>
<name>A0AAV9N5H3_9EURO</name>
<evidence type="ECO:0000313" key="3">
    <source>
        <dbReference type="Proteomes" id="UP001358417"/>
    </source>
</evidence>
<dbReference type="RefSeq" id="XP_064703801.1">
    <property type="nucleotide sequence ID" value="XM_064849577.1"/>
</dbReference>